<dbReference type="GO" id="GO:0016746">
    <property type="term" value="F:acyltransferase activity"/>
    <property type="evidence" value="ECO:0007669"/>
    <property type="project" value="UniProtKB-KW"/>
</dbReference>
<dbReference type="GO" id="GO:0009245">
    <property type="term" value="P:lipid A biosynthetic process"/>
    <property type="evidence" value="ECO:0007669"/>
    <property type="project" value="InterPro"/>
</dbReference>
<dbReference type="AlphaFoldDB" id="A0A075K0E0"/>
<dbReference type="EMBL" id="CP008884">
    <property type="protein sequence ID" value="AIF47614.1"/>
    <property type="molecule type" value="Genomic_DNA"/>
</dbReference>
<feature type="domain" description="Lipid A biosynthesis N-terminal" evidence="2">
    <location>
        <begin position="37"/>
        <end position="109"/>
    </location>
</feature>
<dbReference type="PATRIC" id="fig|1217721.7.peg.2115"/>
<dbReference type="HOGENOM" id="CLU_161206_0_0_6"/>
<keyword evidence="1" id="KW-1133">Transmembrane helix</keyword>
<dbReference type="InterPro" id="IPR011499">
    <property type="entry name" value="Lipid_A_biosynth_N"/>
</dbReference>
<dbReference type="GO" id="GO:0016020">
    <property type="term" value="C:membrane"/>
    <property type="evidence" value="ECO:0007669"/>
    <property type="project" value="GOC"/>
</dbReference>
<protein>
    <submittedName>
        <fullName evidence="3">Lipid A biosynthesis acyltransferase</fullName>
    </submittedName>
</protein>
<evidence type="ECO:0000313" key="3">
    <source>
        <dbReference type="EMBL" id="AIF47614.1"/>
    </source>
</evidence>
<dbReference type="GO" id="GO:0008915">
    <property type="term" value="F:lipid-A-disaccharide synthase activity"/>
    <property type="evidence" value="ECO:0007669"/>
    <property type="project" value="InterPro"/>
</dbReference>
<name>A0A075K0E0_9GAMM</name>
<organism evidence="3 4">
    <name type="scientific">Dyella japonica A8</name>
    <dbReference type="NCBI Taxonomy" id="1217721"/>
    <lineage>
        <taxon>Bacteria</taxon>
        <taxon>Pseudomonadati</taxon>
        <taxon>Pseudomonadota</taxon>
        <taxon>Gammaproteobacteria</taxon>
        <taxon>Lysobacterales</taxon>
        <taxon>Rhodanobacteraceae</taxon>
        <taxon>Dyella</taxon>
    </lineage>
</organism>
<evidence type="ECO:0000313" key="4">
    <source>
        <dbReference type="Proteomes" id="UP000027987"/>
    </source>
</evidence>
<proteinExistence type="predicted"/>
<feature type="transmembrane region" description="Helical" evidence="1">
    <location>
        <begin position="67"/>
        <end position="85"/>
    </location>
</feature>
<dbReference type="STRING" id="1217721.HY57_10230"/>
<sequence length="124" mass="14360">MLGFSAIGGPSMDFLTHQLDHILGAIHRFELTPWKMVGFLGSVMFTSRWFVQLYYTRKLKRVVMPLSFWWLSVIGSALLLSYFIFGKNDSVGILSNFFPSFVSVYNLVVHMREMKRRSLVESEV</sequence>
<dbReference type="Pfam" id="PF07578">
    <property type="entry name" value="LAB_N"/>
    <property type="match status" value="1"/>
</dbReference>
<dbReference type="Proteomes" id="UP000027987">
    <property type="component" value="Chromosome"/>
</dbReference>
<dbReference type="SMART" id="SM01259">
    <property type="entry name" value="LAB_N"/>
    <property type="match status" value="1"/>
</dbReference>
<feature type="transmembrane region" description="Helical" evidence="1">
    <location>
        <begin position="36"/>
        <end position="55"/>
    </location>
</feature>
<keyword evidence="4" id="KW-1185">Reference proteome</keyword>
<keyword evidence="3" id="KW-0012">Acyltransferase</keyword>
<keyword evidence="3" id="KW-0808">Transferase</keyword>
<keyword evidence="1" id="KW-0472">Membrane</keyword>
<dbReference type="KEGG" id="dja:HY57_10230"/>
<keyword evidence="1" id="KW-0812">Transmembrane</keyword>
<evidence type="ECO:0000256" key="1">
    <source>
        <dbReference type="SAM" id="Phobius"/>
    </source>
</evidence>
<reference evidence="3 4" key="1">
    <citation type="submission" date="2014-07" db="EMBL/GenBank/DDBJ databases">
        <title>Complete Genome Sequence of Dyella japonica Strain A8 Isolated from Malaysian Tropical Soil.</title>
        <authorList>
            <person name="Hui R.K.H."/>
            <person name="Chen J.-W."/>
            <person name="Chan K.-G."/>
            <person name="Leung F.C.C."/>
        </authorList>
    </citation>
    <scope>NUCLEOTIDE SEQUENCE [LARGE SCALE GENOMIC DNA]</scope>
    <source>
        <strain evidence="3 4">A8</strain>
    </source>
</reference>
<dbReference type="Gene3D" id="1.20.1280.290">
    <property type="match status" value="1"/>
</dbReference>
<feature type="transmembrane region" description="Helical" evidence="1">
    <location>
        <begin position="91"/>
        <end position="109"/>
    </location>
</feature>
<accession>A0A075K0E0</accession>
<gene>
    <name evidence="3" type="ORF">HY57_10230</name>
</gene>
<evidence type="ECO:0000259" key="2">
    <source>
        <dbReference type="SMART" id="SM01259"/>
    </source>
</evidence>